<dbReference type="EMBL" id="GBXM01050214">
    <property type="protein sequence ID" value="JAH58363.1"/>
    <property type="molecule type" value="Transcribed_RNA"/>
</dbReference>
<evidence type="ECO:0000313" key="1">
    <source>
        <dbReference type="EMBL" id="JAH58363.1"/>
    </source>
</evidence>
<reference evidence="1" key="2">
    <citation type="journal article" date="2015" name="Fish Shellfish Immunol.">
        <title>Early steps in the European eel (Anguilla anguilla)-Vibrio vulnificus interaction in the gills: Role of the RtxA13 toxin.</title>
        <authorList>
            <person name="Callol A."/>
            <person name="Pajuelo D."/>
            <person name="Ebbesson L."/>
            <person name="Teles M."/>
            <person name="MacKenzie S."/>
            <person name="Amaro C."/>
        </authorList>
    </citation>
    <scope>NUCLEOTIDE SEQUENCE</scope>
</reference>
<accession>A0A0E9U069</accession>
<protein>
    <submittedName>
        <fullName evidence="1">Uncharacterized protein</fullName>
    </submittedName>
</protein>
<sequence>MEGAETLRSSYNL</sequence>
<reference evidence="1" key="1">
    <citation type="submission" date="2014-11" db="EMBL/GenBank/DDBJ databases">
        <authorList>
            <person name="Amaro Gonzalez C."/>
        </authorList>
    </citation>
    <scope>NUCLEOTIDE SEQUENCE</scope>
</reference>
<proteinExistence type="predicted"/>
<organism evidence="1">
    <name type="scientific">Anguilla anguilla</name>
    <name type="common">European freshwater eel</name>
    <name type="synonym">Muraena anguilla</name>
    <dbReference type="NCBI Taxonomy" id="7936"/>
    <lineage>
        <taxon>Eukaryota</taxon>
        <taxon>Metazoa</taxon>
        <taxon>Chordata</taxon>
        <taxon>Craniata</taxon>
        <taxon>Vertebrata</taxon>
        <taxon>Euteleostomi</taxon>
        <taxon>Actinopterygii</taxon>
        <taxon>Neopterygii</taxon>
        <taxon>Teleostei</taxon>
        <taxon>Anguilliformes</taxon>
        <taxon>Anguillidae</taxon>
        <taxon>Anguilla</taxon>
    </lineage>
</organism>
<name>A0A0E9U069_ANGAN</name>